<feature type="domain" description="Prokaryotic E2 family B" evidence="2">
    <location>
        <begin position="58"/>
        <end position="156"/>
    </location>
</feature>
<organism evidence="3 4">
    <name type="scientific">Rufibacter immobilis</name>
    <dbReference type="NCBI Taxonomy" id="1348778"/>
    <lineage>
        <taxon>Bacteria</taxon>
        <taxon>Pseudomonadati</taxon>
        <taxon>Bacteroidota</taxon>
        <taxon>Cytophagia</taxon>
        <taxon>Cytophagales</taxon>
        <taxon>Hymenobacteraceae</taxon>
        <taxon>Rufibacter</taxon>
    </lineage>
</organism>
<dbReference type="InterPro" id="IPR032701">
    <property type="entry name" value="Prok-E2_B_dom"/>
</dbReference>
<keyword evidence="4" id="KW-1185">Reference proteome</keyword>
<dbReference type="SUPFAM" id="SSF54495">
    <property type="entry name" value="UBC-like"/>
    <property type="match status" value="1"/>
</dbReference>
<dbReference type="RefSeq" id="WP_123132220.1">
    <property type="nucleotide sequence ID" value="NZ_RJJE01000004.1"/>
</dbReference>
<dbReference type="GO" id="GO:0008641">
    <property type="term" value="F:ubiquitin-like modifier activating enzyme activity"/>
    <property type="evidence" value="ECO:0007669"/>
    <property type="project" value="InterPro"/>
</dbReference>
<dbReference type="Proteomes" id="UP000271010">
    <property type="component" value="Unassembled WGS sequence"/>
</dbReference>
<accession>A0A3M9N384</accession>
<sequence length="607" mass="66194">MNHLPWYKANPYFLQREIDALTAAGVAFEIDATADSQGIMKINLVIENTNSNFDLAGMPGPISLEANFPDNYPYFRPEVHALNINLPRHFNPFGKNLCLIPRPTENWDLDWTLVSFLQSQLPKVLVKGAITDPELILADPDEQAEPVSEYYNALNNPVIFDGTAFDAIPTMEAGIAQIGKIRVGLPEKATLPTRMAVLEAFAMDGQSISQLPGSFNKLFPAKFEGVLVRLSERPPHGNGPDDLKWLNSLIAKQTNIATLNRKPLLLKDGTKITGIIGLNFPEEVGPGVMGLGWLFLVTGTVNEQVAIGKKKPQTVTKNFAYYAKAIRVGESDLQIRAPKLVGLKQHKIAVVGLGALGGPAAIEFARNQMGELRLMDYDIVEPAPTVRWPLGLASAGLLKTEALETFIAENYPQTKVKAFHHRVGGVRPFAPNIKEGLPTEQQTMEELLGGVSLLFDASAESGVSHFLSEEAKRRKIPYICIHATPGAWGGLVMRVVPGKTEGCWMCFKHAQNTGLIPVPVKDDAGEIQAAGCGNQTFTGASFDLQNVTLAGVRLAISTILSDTPGGYPDFSWDVGVVKLMDDQNPIAPIWETFPLKRHPECPYCSGE</sequence>
<gene>
    <name evidence="3" type="ORF">EFA69_06090</name>
</gene>
<evidence type="ECO:0000259" key="1">
    <source>
        <dbReference type="Pfam" id="PF00899"/>
    </source>
</evidence>
<comment type="caution">
    <text evidence="3">The sequence shown here is derived from an EMBL/GenBank/DDBJ whole genome shotgun (WGS) entry which is preliminary data.</text>
</comment>
<dbReference type="AlphaFoldDB" id="A0A3M9N384"/>
<dbReference type="OrthoDB" id="891532at2"/>
<evidence type="ECO:0000313" key="4">
    <source>
        <dbReference type="Proteomes" id="UP000271010"/>
    </source>
</evidence>
<reference evidence="3 4" key="1">
    <citation type="submission" date="2018-11" db="EMBL/GenBank/DDBJ databases">
        <title>Rufibacter latericius sp. nov., isolated from water in Baiyang Lake.</title>
        <authorList>
            <person name="Yang Y."/>
        </authorList>
    </citation>
    <scope>NUCLEOTIDE SEQUENCE [LARGE SCALE GENOMIC DNA]</scope>
    <source>
        <strain evidence="3 4">MCC P1</strain>
    </source>
</reference>
<dbReference type="Pfam" id="PF00899">
    <property type="entry name" value="ThiF"/>
    <property type="match status" value="1"/>
</dbReference>
<protein>
    <submittedName>
        <fullName evidence="3">Uncharacterized protein</fullName>
    </submittedName>
</protein>
<dbReference type="InterPro" id="IPR000594">
    <property type="entry name" value="ThiF_NAD_FAD-bd"/>
</dbReference>
<feature type="domain" description="THIF-type NAD/FAD binding fold" evidence="1">
    <location>
        <begin position="340"/>
        <end position="511"/>
    </location>
</feature>
<dbReference type="InterPro" id="IPR016135">
    <property type="entry name" value="UBQ-conjugating_enzyme/RWD"/>
</dbReference>
<evidence type="ECO:0000313" key="3">
    <source>
        <dbReference type="EMBL" id="RNI31767.1"/>
    </source>
</evidence>
<proteinExistence type="predicted"/>
<dbReference type="Gene3D" id="3.40.50.720">
    <property type="entry name" value="NAD(P)-binding Rossmann-like Domain"/>
    <property type="match status" value="1"/>
</dbReference>
<dbReference type="SUPFAM" id="SSF69572">
    <property type="entry name" value="Activating enzymes of the ubiquitin-like proteins"/>
    <property type="match status" value="1"/>
</dbReference>
<evidence type="ECO:0000259" key="2">
    <source>
        <dbReference type="Pfam" id="PF14461"/>
    </source>
</evidence>
<dbReference type="EMBL" id="RJJE01000004">
    <property type="protein sequence ID" value="RNI31767.1"/>
    <property type="molecule type" value="Genomic_DNA"/>
</dbReference>
<dbReference type="InterPro" id="IPR035985">
    <property type="entry name" value="Ubiquitin-activating_enz"/>
</dbReference>
<dbReference type="Pfam" id="PF14461">
    <property type="entry name" value="Prok-E2_B"/>
    <property type="match status" value="1"/>
</dbReference>
<name>A0A3M9N384_9BACT</name>